<dbReference type="Proteomes" id="UP001148834">
    <property type="component" value="Unassembled WGS sequence"/>
</dbReference>
<comment type="similarity">
    <text evidence="3">Belongs to the HAD-like hydrolase superfamily. SerB family.</text>
</comment>
<evidence type="ECO:0000313" key="15">
    <source>
        <dbReference type="EMBL" id="MDD2168448.1"/>
    </source>
</evidence>
<dbReference type="NCBIfam" id="TIGR01488">
    <property type="entry name" value="HAD-SF-IB"/>
    <property type="match status" value="1"/>
</dbReference>
<comment type="catalytic activity">
    <reaction evidence="12">
        <text>O-phospho-L-serine + H2O = L-serine + phosphate</text>
        <dbReference type="Rhea" id="RHEA:21208"/>
        <dbReference type="ChEBI" id="CHEBI:15377"/>
        <dbReference type="ChEBI" id="CHEBI:33384"/>
        <dbReference type="ChEBI" id="CHEBI:43474"/>
        <dbReference type="ChEBI" id="CHEBI:57524"/>
        <dbReference type="EC" id="3.1.3.3"/>
    </reaction>
</comment>
<dbReference type="AlphaFoldDB" id="A0A084EWK8"/>
<keyword evidence="10" id="KW-0718">Serine biosynthesis</keyword>
<evidence type="ECO:0000256" key="3">
    <source>
        <dbReference type="ARBA" id="ARBA00009184"/>
    </source>
</evidence>
<dbReference type="SFLD" id="SFLDS00003">
    <property type="entry name" value="Haloacid_Dehalogenase"/>
    <property type="match status" value="1"/>
</dbReference>
<evidence type="ECO:0000313" key="16">
    <source>
        <dbReference type="EMBL" id="QSX16669.1"/>
    </source>
</evidence>
<dbReference type="EC" id="3.1.3.3" evidence="4"/>
<dbReference type="FunFam" id="1.10.150.210:FF:000001">
    <property type="entry name" value="Phosphoserine phosphatase"/>
    <property type="match status" value="1"/>
</dbReference>
<dbReference type="InterPro" id="IPR036412">
    <property type="entry name" value="HAD-like_sf"/>
</dbReference>
<dbReference type="SFLD" id="SFLDG01136">
    <property type="entry name" value="C1.6:_Phosphoserine_Phosphatas"/>
    <property type="match status" value="1"/>
</dbReference>
<dbReference type="Pfam" id="PF00702">
    <property type="entry name" value="Hydrolase"/>
    <property type="match status" value="1"/>
</dbReference>
<evidence type="ECO:0000256" key="1">
    <source>
        <dbReference type="ARBA" id="ARBA00001946"/>
    </source>
</evidence>
<dbReference type="Proteomes" id="UP000662736">
    <property type="component" value="Chromosome"/>
</dbReference>
<keyword evidence="7" id="KW-0479">Metal-binding</keyword>
<dbReference type="NCBIfam" id="TIGR00338">
    <property type="entry name" value="serB"/>
    <property type="match status" value="1"/>
</dbReference>
<dbReference type="InterPro" id="IPR050582">
    <property type="entry name" value="HAD-like_SerB"/>
</dbReference>
<dbReference type="GO" id="GO:0036424">
    <property type="term" value="F:L-phosphoserine phosphatase activity"/>
    <property type="evidence" value="ECO:0007669"/>
    <property type="project" value="InterPro"/>
</dbReference>
<dbReference type="SFLD" id="SFLDG01137">
    <property type="entry name" value="C1.6.1:_Phosphoserine_Phosphat"/>
    <property type="match status" value="1"/>
</dbReference>
<keyword evidence="9" id="KW-0460">Magnesium</keyword>
<accession>A0A084EWK8</accession>
<dbReference type="OrthoDB" id="9792539at2"/>
<name>A0A084EWK8_GLAPU</name>
<evidence type="ECO:0000256" key="11">
    <source>
        <dbReference type="ARBA" id="ARBA00031693"/>
    </source>
</evidence>
<gene>
    <name evidence="15" type="primary">serB</name>
    <name evidence="16" type="ORF">J1G54_10035</name>
    <name evidence="15" type="ORF">N5925_07555</name>
    <name evidence="17" type="ORF">QBL01_02760</name>
</gene>
<dbReference type="SUPFAM" id="SSF56784">
    <property type="entry name" value="HAD-like"/>
    <property type="match status" value="1"/>
</dbReference>
<dbReference type="GO" id="GO:0000287">
    <property type="term" value="F:magnesium ion binding"/>
    <property type="evidence" value="ECO:0007669"/>
    <property type="project" value="TreeGrafter"/>
</dbReference>
<dbReference type="Gene3D" id="3.40.50.1000">
    <property type="entry name" value="HAD superfamily/HAD-like"/>
    <property type="match status" value="1"/>
</dbReference>
<feature type="active site" description="Nucleophile" evidence="14">
    <location>
        <position position="79"/>
    </location>
</feature>
<dbReference type="SFLD" id="SFLDF00029">
    <property type="entry name" value="phosphoserine_phosphatase"/>
    <property type="match status" value="1"/>
</dbReference>
<dbReference type="KEGG" id="hpak:JT17_09780"/>
<reference evidence="17" key="3">
    <citation type="submission" date="2023-04" db="EMBL/GenBank/DDBJ databases">
        <title>Molecular characterization of the Integrative and Conjugative elements harboring multidrug-resistance gene from Glaesserella (Haemophilus) parasuis.</title>
        <authorList>
            <person name="Che Y."/>
            <person name="Zhou L."/>
        </authorList>
    </citation>
    <scope>NUCLEOTIDE SEQUENCE</scope>
    <source>
        <strain evidence="17">Z44</strain>
    </source>
</reference>
<dbReference type="GO" id="GO:0006564">
    <property type="term" value="P:L-serine biosynthetic process"/>
    <property type="evidence" value="ECO:0007669"/>
    <property type="project" value="UniProtKB-KW"/>
</dbReference>
<dbReference type="GO" id="GO:0005737">
    <property type="term" value="C:cytoplasm"/>
    <property type="evidence" value="ECO:0007669"/>
    <property type="project" value="TreeGrafter"/>
</dbReference>
<dbReference type="RefSeq" id="WP_021111082.1">
    <property type="nucleotide sequence ID" value="NZ_CBCRUP010000038.1"/>
</dbReference>
<dbReference type="InterPro" id="IPR023214">
    <property type="entry name" value="HAD_sf"/>
</dbReference>
<proteinExistence type="inferred from homology"/>
<sequence>MSHIFFIYSKQLTAEQIAHFTHISSTIFVKQVEYLDYHVAFFRGDLTDSLREKAQTIQADFSRLDILPCIKKEGLLLMDMDSTAIKIECIDEIAKLAGKGEIVSSITARAMRGELDFEESLRQRVAALENAPESILQQVREQLPLMDGFELLVKSLKQYGWKIAIASGGFDYFADYLRQSFDLDYSVSNRLEVIDGKLTGQILGKVVDAQCKADTLMALAHKFGIPQVQWIAVGDGANDLLMLKHASLGVALHAKPKVQEQSAFVVNFGDLTALLLLLKAKELFDSP</sequence>
<dbReference type="InterPro" id="IPR004469">
    <property type="entry name" value="PSP"/>
</dbReference>
<evidence type="ECO:0000256" key="7">
    <source>
        <dbReference type="ARBA" id="ARBA00022723"/>
    </source>
</evidence>
<reference evidence="15" key="2">
    <citation type="submission" date="2022-09" db="EMBL/GenBank/DDBJ databases">
        <title>Molecular characterization of Glaesserella parasuis strains circulating in commercial swine farms using whole-genome sequencing.</title>
        <authorList>
            <person name="Mugabi R."/>
            <person name="Clavijo M."/>
            <person name="Li G."/>
        </authorList>
    </citation>
    <scope>NUCLEOTIDE SEQUENCE</scope>
    <source>
        <strain evidence="15">0435-53</strain>
    </source>
</reference>
<evidence type="ECO:0000256" key="14">
    <source>
        <dbReference type="PIRSR" id="PIRSR604469-1"/>
    </source>
</evidence>
<feature type="active site" description="Proton donor" evidence="14">
    <location>
        <position position="81"/>
    </location>
</feature>
<comment type="cofactor">
    <cofactor evidence="1">
        <name>Mg(2+)</name>
        <dbReference type="ChEBI" id="CHEBI:18420"/>
    </cofactor>
</comment>
<evidence type="ECO:0000313" key="17">
    <source>
        <dbReference type="EMBL" id="WGE10542.1"/>
    </source>
</evidence>
<evidence type="ECO:0000256" key="9">
    <source>
        <dbReference type="ARBA" id="ARBA00022842"/>
    </source>
</evidence>
<dbReference type="PANTHER" id="PTHR43344">
    <property type="entry name" value="PHOSPHOSERINE PHOSPHATASE"/>
    <property type="match status" value="1"/>
</dbReference>
<protein>
    <recommendedName>
        <fullName evidence="5">Phosphoserine phosphatase</fullName>
        <ecNumber evidence="4">3.1.3.3</ecNumber>
    </recommendedName>
    <alternativeName>
        <fullName evidence="11">O-phosphoserine phosphohydrolase</fullName>
    </alternativeName>
</protein>
<evidence type="ECO:0000256" key="10">
    <source>
        <dbReference type="ARBA" id="ARBA00023299"/>
    </source>
</evidence>
<evidence type="ECO:0000256" key="5">
    <source>
        <dbReference type="ARBA" id="ARBA00015196"/>
    </source>
</evidence>
<dbReference type="Gene3D" id="3.30.70.2020">
    <property type="match status" value="1"/>
</dbReference>
<dbReference type="Gene3D" id="1.10.150.210">
    <property type="entry name" value="Phosphoserine phosphatase, domain 2"/>
    <property type="match status" value="1"/>
</dbReference>
<evidence type="ECO:0000313" key="18">
    <source>
        <dbReference type="Proteomes" id="UP001148834"/>
    </source>
</evidence>
<dbReference type="Proteomes" id="UP001222296">
    <property type="component" value="Chromosome"/>
</dbReference>
<reference evidence="16" key="1">
    <citation type="submission" date="2021-03" db="EMBL/GenBank/DDBJ databases">
        <title>Characterization of a novel Integrative Conjugative Element in Glaesserella parasuis.</title>
        <authorList>
            <person name="Hu G."/>
            <person name="Sun H."/>
        </authorList>
    </citation>
    <scope>NUCLEOTIDE SEQUENCE</scope>
    <source>
        <strain evidence="16">GHP1807</strain>
    </source>
</reference>
<keyword evidence="6" id="KW-0028">Amino-acid biosynthesis</keyword>
<evidence type="ECO:0000256" key="8">
    <source>
        <dbReference type="ARBA" id="ARBA00022801"/>
    </source>
</evidence>
<dbReference type="EMBL" id="JAODIR010000038">
    <property type="protein sequence ID" value="MDD2168448.1"/>
    <property type="molecule type" value="Genomic_DNA"/>
</dbReference>
<evidence type="ECO:0000256" key="4">
    <source>
        <dbReference type="ARBA" id="ARBA00012640"/>
    </source>
</evidence>
<evidence type="ECO:0000256" key="2">
    <source>
        <dbReference type="ARBA" id="ARBA00005135"/>
    </source>
</evidence>
<evidence type="ECO:0000256" key="12">
    <source>
        <dbReference type="ARBA" id="ARBA00048138"/>
    </source>
</evidence>
<evidence type="ECO:0000256" key="13">
    <source>
        <dbReference type="ARBA" id="ARBA00048523"/>
    </source>
</evidence>
<dbReference type="EMBL" id="CP071491">
    <property type="protein sequence ID" value="QSX16669.1"/>
    <property type="molecule type" value="Genomic_DNA"/>
</dbReference>
<comment type="catalytic activity">
    <reaction evidence="13">
        <text>O-phospho-D-serine + H2O = D-serine + phosphate</text>
        <dbReference type="Rhea" id="RHEA:24873"/>
        <dbReference type="ChEBI" id="CHEBI:15377"/>
        <dbReference type="ChEBI" id="CHEBI:35247"/>
        <dbReference type="ChEBI" id="CHEBI:43474"/>
        <dbReference type="ChEBI" id="CHEBI:58680"/>
        <dbReference type="EC" id="3.1.3.3"/>
    </reaction>
</comment>
<dbReference type="EMBL" id="CP121769">
    <property type="protein sequence ID" value="WGE10542.1"/>
    <property type="molecule type" value="Genomic_DNA"/>
</dbReference>
<dbReference type="CDD" id="cd07500">
    <property type="entry name" value="HAD_PSP"/>
    <property type="match status" value="1"/>
</dbReference>
<dbReference type="PANTHER" id="PTHR43344:SF2">
    <property type="entry name" value="PHOSPHOSERINE PHOSPHATASE"/>
    <property type="match status" value="1"/>
</dbReference>
<evidence type="ECO:0000256" key="6">
    <source>
        <dbReference type="ARBA" id="ARBA00022605"/>
    </source>
</evidence>
<keyword evidence="8 15" id="KW-0378">Hydrolase</keyword>
<organism evidence="15 18">
    <name type="scientific">Glaesserella parasuis</name>
    <name type="common">Haemophilus parasuis</name>
    <dbReference type="NCBI Taxonomy" id="738"/>
    <lineage>
        <taxon>Bacteria</taxon>
        <taxon>Pseudomonadati</taxon>
        <taxon>Pseudomonadota</taxon>
        <taxon>Gammaproteobacteria</taxon>
        <taxon>Pasteurellales</taxon>
        <taxon>Pasteurellaceae</taxon>
        <taxon>Glaesserella</taxon>
    </lineage>
</organism>
<comment type="pathway">
    <text evidence="2">Amino-acid biosynthesis; L-serine biosynthesis; L-serine from 3-phospho-D-glycerate: step 3/3.</text>
</comment>